<dbReference type="OrthoDB" id="9448128at2759"/>
<reference evidence="11" key="1">
    <citation type="submission" date="2025-08" db="UniProtKB">
        <authorList>
            <consortium name="RefSeq"/>
        </authorList>
    </citation>
    <scope>IDENTIFICATION</scope>
    <source>
        <tissue evidence="11">Kidney</tissue>
    </source>
</reference>
<dbReference type="SUPFAM" id="SSF46785">
    <property type="entry name" value="Winged helix' DNA-binding domain"/>
    <property type="match status" value="1"/>
</dbReference>
<protein>
    <submittedName>
        <fullName evidence="11">Heat shock transcription factor, Y-linked-like</fullName>
    </submittedName>
</protein>
<evidence type="ECO:0000259" key="9">
    <source>
        <dbReference type="SMART" id="SM00415"/>
    </source>
</evidence>
<dbReference type="FunFam" id="1.10.10.10:FF:000349">
    <property type="entry name" value="Heat shock transcription factor, Y-linked"/>
    <property type="match status" value="1"/>
</dbReference>
<sequence>MADASKCSSSESDPSILPSLSDLSLTEEDELRSKIEEITFQVLSQTPWVQRLRSTFCVSIPDEDNDFVSLTFPRKLWKIVESDKFKSIWWSEDGTSIVIKEDLFKEEILGRKYPFKIFETKSMKSLVRQLNLYGFSKIQHRFQRSASLVDFLAEEKEASALSKLLCYHNPNFKQGCPQLLARMKRRVRIKNVSPAADSLVPLLDNKQHLEAQGNVNNLNSHLVAETSGENILSTSGKLFMSPVKQPSSRHMIASSTYLVRNDFSLTSSSIQPSEQITTHQHDILNHVATFHVLSNNSYTQANGHIVNFIPTSTCQYRIIPPLQNSSPGLMVEPSAIPTRYSHVLANDAPESSLLLPAHNHCLPIPTIPNKSTAPFSSSTHQTSSVYQHHPKSNLPMEY</sequence>
<feature type="domain" description="HSF-type DNA-binding" evidence="9">
    <location>
        <begin position="68"/>
        <end position="186"/>
    </location>
</feature>
<name>A0A1S3GCS9_DIPOR</name>
<dbReference type="PANTHER" id="PTHR10015">
    <property type="entry name" value="HEAT SHOCK TRANSCRIPTION FACTOR"/>
    <property type="match status" value="1"/>
</dbReference>
<evidence type="ECO:0000313" key="10">
    <source>
        <dbReference type="Proteomes" id="UP000081671"/>
    </source>
</evidence>
<feature type="compositionally biased region" description="Polar residues" evidence="8">
    <location>
        <begin position="372"/>
        <end position="386"/>
    </location>
</feature>
<keyword evidence="4" id="KW-0238">DNA-binding</keyword>
<dbReference type="Pfam" id="PF00447">
    <property type="entry name" value="HSF_DNA-bind"/>
    <property type="match status" value="1"/>
</dbReference>
<keyword evidence="5" id="KW-0804">Transcription</keyword>
<evidence type="ECO:0000256" key="6">
    <source>
        <dbReference type="ARBA" id="ARBA00023242"/>
    </source>
</evidence>
<evidence type="ECO:0000256" key="4">
    <source>
        <dbReference type="ARBA" id="ARBA00023125"/>
    </source>
</evidence>
<accession>A0A1S3GCS9</accession>
<evidence type="ECO:0000256" key="1">
    <source>
        <dbReference type="ARBA" id="ARBA00004123"/>
    </source>
</evidence>
<dbReference type="GeneID" id="105996823"/>
<organism evidence="10 11">
    <name type="scientific">Dipodomys ordii</name>
    <name type="common">Ord's kangaroo rat</name>
    <dbReference type="NCBI Taxonomy" id="10020"/>
    <lineage>
        <taxon>Eukaryota</taxon>
        <taxon>Metazoa</taxon>
        <taxon>Chordata</taxon>
        <taxon>Craniata</taxon>
        <taxon>Vertebrata</taxon>
        <taxon>Euteleostomi</taxon>
        <taxon>Mammalia</taxon>
        <taxon>Eutheria</taxon>
        <taxon>Euarchontoglires</taxon>
        <taxon>Glires</taxon>
        <taxon>Rodentia</taxon>
        <taxon>Castorimorpha</taxon>
        <taxon>Heteromyidae</taxon>
        <taxon>Dipodomyinae</taxon>
        <taxon>Dipodomys</taxon>
    </lineage>
</organism>
<dbReference type="RefSeq" id="XP_012886510.1">
    <property type="nucleotide sequence ID" value="XM_013031056.1"/>
</dbReference>
<comment type="similarity">
    <text evidence="2 7">Belongs to the HSF family.</text>
</comment>
<evidence type="ECO:0000256" key="7">
    <source>
        <dbReference type="RuleBase" id="RU004020"/>
    </source>
</evidence>
<evidence type="ECO:0000313" key="11">
    <source>
        <dbReference type="RefSeq" id="XP_012886510.1"/>
    </source>
</evidence>
<dbReference type="Gene3D" id="1.10.10.10">
    <property type="entry name" value="Winged helix-like DNA-binding domain superfamily/Winged helix DNA-binding domain"/>
    <property type="match status" value="1"/>
</dbReference>
<dbReference type="InterPro" id="IPR036388">
    <property type="entry name" value="WH-like_DNA-bd_sf"/>
</dbReference>
<dbReference type="InterPro" id="IPR036390">
    <property type="entry name" value="WH_DNA-bd_sf"/>
</dbReference>
<proteinExistence type="inferred from homology"/>
<dbReference type="Proteomes" id="UP000081671">
    <property type="component" value="Unplaced"/>
</dbReference>
<dbReference type="InParanoid" id="A0A1S3GCS9"/>
<dbReference type="AlphaFoldDB" id="A0A1S3GCS9"/>
<dbReference type="KEGG" id="dord:105996823"/>
<evidence type="ECO:0000256" key="5">
    <source>
        <dbReference type="ARBA" id="ARBA00023163"/>
    </source>
</evidence>
<dbReference type="InterPro" id="IPR000232">
    <property type="entry name" value="HSF_DNA-bd"/>
</dbReference>
<comment type="subcellular location">
    <subcellularLocation>
        <location evidence="1">Nucleus</location>
    </subcellularLocation>
</comment>
<dbReference type="FunCoup" id="A0A1S3GCS9">
    <property type="interactions" value="291"/>
</dbReference>
<dbReference type="PANTHER" id="PTHR10015:SF336">
    <property type="entry name" value="HEAT SHOCK TRANSCRIPTION FACTOR, Y-LINKED"/>
    <property type="match status" value="1"/>
</dbReference>
<evidence type="ECO:0000256" key="8">
    <source>
        <dbReference type="SAM" id="MobiDB-lite"/>
    </source>
</evidence>
<keyword evidence="3" id="KW-0805">Transcription regulation</keyword>
<evidence type="ECO:0000256" key="3">
    <source>
        <dbReference type="ARBA" id="ARBA00023015"/>
    </source>
</evidence>
<feature type="region of interest" description="Disordered" evidence="8">
    <location>
        <begin position="372"/>
        <end position="398"/>
    </location>
</feature>
<keyword evidence="10" id="KW-1185">Reference proteome</keyword>
<dbReference type="GO" id="GO:0003700">
    <property type="term" value="F:DNA-binding transcription factor activity"/>
    <property type="evidence" value="ECO:0007669"/>
    <property type="project" value="InterPro"/>
</dbReference>
<dbReference type="SMART" id="SM00415">
    <property type="entry name" value="HSF"/>
    <property type="match status" value="1"/>
</dbReference>
<gene>
    <name evidence="11" type="primary">LOC105996823</name>
</gene>
<evidence type="ECO:0000256" key="2">
    <source>
        <dbReference type="ARBA" id="ARBA00006403"/>
    </source>
</evidence>
<keyword evidence="6" id="KW-0539">Nucleus</keyword>
<dbReference type="GO" id="GO:0005634">
    <property type="term" value="C:nucleus"/>
    <property type="evidence" value="ECO:0007669"/>
    <property type="project" value="UniProtKB-SubCell"/>
</dbReference>
<dbReference type="GO" id="GO:0043565">
    <property type="term" value="F:sequence-specific DNA binding"/>
    <property type="evidence" value="ECO:0007669"/>
    <property type="project" value="InterPro"/>
</dbReference>